<feature type="transmembrane region" description="Helical" evidence="10">
    <location>
        <begin position="156"/>
        <end position="175"/>
    </location>
</feature>
<dbReference type="SUPFAM" id="SSF52833">
    <property type="entry name" value="Thioredoxin-like"/>
    <property type="match status" value="1"/>
</dbReference>
<dbReference type="PANTHER" id="PTHR34573:SF1">
    <property type="entry name" value="VITAMIN K EPOXIDE REDUCTASE DOMAIN-CONTAINING PROTEIN"/>
    <property type="match status" value="1"/>
</dbReference>
<dbReference type="eggNOG" id="COG4243">
    <property type="taxonomic scope" value="Bacteria"/>
</dbReference>
<dbReference type="InterPro" id="IPR036249">
    <property type="entry name" value="Thioredoxin-like_sf"/>
</dbReference>
<dbReference type="Gene3D" id="3.40.30.10">
    <property type="entry name" value="Glutaredoxin"/>
    <property type="match status" value="1"/>
</dbReference>
<evidence type="ECO:0000313" key="12">
    <source>
        <dbReference type="EMBL" id="BAC90053.1"/>
    </source>
</evidence>
<dbReference type="EnsemblBacteria" id="BAC90053">
    <property type="protein sequence ID" value="BAC90053"/>
    <property type="gene ID" value="BAC90053"/>
</dbReference>
<keyword evidence="9" id="KW-0676">Redox-active center</keyword>
<feature type="transmembrane region" description="Helical" evidence="10">
    <location>
        <begin position="123"/>
        <end position="144"/>
    </location>
</feature>
<dbReference type="EMBL" id="BA000045">
    <property type="protein sequence ID" value="BAC90053.1"/>
    <property type="molecule type" value="Genomic_DNA"/>
</dbReference>
<dbReference type="PANTHER" id="PTHR34573">
    <property type="entry name" value="VKC DOMAIN-CONTAINING PROTEIN"/>
    <property type="match status" value="1"/>
</dbReference>
<evidence type="ECO:0000256" key="2">
    <source>
        <dbReference type="ARBA" id="ARBA00006214"/>
    </source>
</evidence>
<sequence>MPRSPLPPMKTVSQQEAVWPRWAIAGLAACGSALTAYLTWTKVSASQAAFCTEGAGCDLVLQSPYASLFGIPVSALGLGLYLTLLLVALLPGIDRWRWGTLFGLSLVGVTFSAYLIYLLMFEIVAFCLYCIASAALIAAIFALTLVGHRWEKPDNLVLGGLGVVLAGMAGIWGIYNVQSVSAGPLDYSVALAKHLRTTGAKFYGASWCPHCQDQKKAFGEEAERFVPYIECSPGGRGAPPAKVCTEAGIDGYPTWEIGGKRYEGGYPLKDLARLSGFSPAGGVGETKKP</sequence>
<evidence type="ECO:0000313" key="13">
    <source>
        <dbReference type="Proteomes" id="UP000000557"/>
    </source>
</evidence>
<gene>
    <name evidence="12" type="ordered locus">glr2112</name>
</gene>
<dbReference type="GO" id="GO:0048038">
    <property type="term" value="F:quinone binding"/>
    <property type="evidence" value="ECO:0007669"/>
    <property type="project" value="UniProtKB-KW"/>
</dbReference>
<dbReference type="PATRIC" id="fig|251221.4.peg.2147"/>
<feature type="domain" description="Vitamin K epoxide reductase" evidence="11">
    <location>
        <begin position="17"/>
        <end position="148"/>
    </location>
</feature>
<proteinExistence type="inferred from homology"/>
<evidence type="ECO:0000256" key="9">
    <source>
        <dbReference type="ARBA" id="ARBA00023284"/>
    </source>
</evidence>
<dbReference type="GO" id="GO:0016020">
    <property type="term" value="C:membrane"/>
    <property type="evidence" value="ECO:0007669"/>
    <property type="project" value="UniProtKB-SubCell"/>
</dbReference>
<evidence type="ECO:0000256" key="1">
    <source>
        <dbReference type="ARBA" id="ARBA00004141"/>
    </source>
</evidence>
<dbReference type="GO" id="GO:0010207">
    <property type="term" value="P:photosystem II assembly"/>
    <property type="evidence" value="ECO:0000318"/>
    <property type="project" value="GO_Central"/>
</dbReference>
<organism evidence="12 13">
    <name type="scientific">Gloeobacter violaceus (strain ATCC 29082 / PCC 7421)</name>
    <dbReference type="NCBI Taxonomy" id="251221"/>
    <lineage>
        <taxon>Bacteria</taxon>
        <taxon>Bacillati</taxon>
        <taxon>Cyanobacteriota</taxon>
        <taxon>Cyanophyceae</taxon>
        <taxon>Gloeobacterales</taxon>
        <taxon>Gloeobacteraceae</taxon>
        <taxon>Gloeobacter</taxon>
    </lineage>
</organism>
<dbReference type="PhylomeDB" id="Q7NIS0"/>
<dbReference type="KEGG" id="gvi:glr2112"/>
<keyword evidence="6" id="KW-0560">Oxidoreductase</keyword>
<keyword evidence="13" id="KW-1185">Reference proteome</keyword>
<keyword evidence="5 10" id="KW-1133">Transmembrane helix</keyword>
<reference evidence="12 13" key="2">
    <citation type="journal article" date="2003" name="DNA Res.">
        <title>Complete genome structure of Gloeobacter violaceus PCC 7421, a cyanobacterium that lacks thylakoids (supplement).</title>
        <authorList>
            <person name="Nakamura Y."/>
            <person name="Kaneko T."/>
            <person name="Sato S."/>
            <person name="Mimuro M."/>
            <person name="Miyashita H."/>
            <person name="Tsuchiya T."/>
            <person name="Sasamoto S."/>
            <person name="Watanabe A."/>
            <person name="Kawashima K."/>
            <person name="Kishida Y."/>
            <person name="Kiyokawa C."/>
            <person name="Kohara M."/>
            <person name="Matsumoto M."/>
            <person name="Matsuno A."/>
            <person name="Nakazaki N."/>
            <person name="Shimpo S."/>
            <person name="Takeuchi C."/>
            <person name="Yamada M."/>
            <person name="Tabata S."/>
        </authorList>
    </citation>
    <scope>NUCLEOTIDE SEQUENCE [LARGE SCALE GENOMIC DNA]</scope>
    <source>
        <strain evidence="13">ATCC 29082 / PCC 7421</strain>
    </source>
</reference>
<dbReference type="eggNOG" id="COG0526">
    <property type="taxonomic scope" value="Bacteria"/>
</dbReference>
<reference evidence="12 13" key="1">
    <citation type="journal article" date="2003" name="DNA Res.">
        <title>Complete genome structure of Gloeobacter violaceus PCC 7421, a cyanobacterium that lacks thylakoids.</title>
        <authorList>
            <person name="Nakamura Y."/>
            <person name="Kaneko T."/>
            <person name="Sato S."/>
            <person name="Mimuro M."/>
            <person name="Miyashita H."/>
            <person name="Tsuchiya T."/>
            <person name="Sasamoto S."/>
            <person name="Watanabe A."/>
            <person name="Kawashima K."/>
            <person name="Kishida Y."/>
            <person name="Kiyokawa C."/>
            <person name="Kohara M."/>
            <person name="Matsumoto M."/>
            <person name="Matsuno A."/>
            <person name="Nakazaki N."/>
            <person name="Shimpo S."/>
            <person name="Takeuchi C."/>
            <person name="Yamada M."/>
            <person name="Tabata S."/>
        </authorList>
    </citation>
    <scope>NUCLEOTIDE SEQUENCE [LARGE SCALE GENOMIC DNA]</scope>
    <source>
        <strain evidence="13">ATCC 29082 / PCC 7421</strain>
    </source>
</reference>
<keyword evidence="7 10" id="KW-0472">Membrane</keyword>
<feature type="transmembrane region" description="Helical" evidence="10">
    <location>
        <begin position="98"/>
        <end position="117"/>
    </location>
</feature>
<evidence type="ECO:0000256" key="6">
    <source>
        <dbReference type="ARBA" id="ARBA00023002"/>
    </source>
</evidence>
<dbReference type="OrthoDB" id="185994at2"/>
<comment type="subcellular location">
    <subcellularLocation>
        <location evidence="1">Membrane</location>
        <topology evidence="1">Multi-pass membrane protein</topology>
    </subcellularLocation>
</comment>
<evidence type="ECO:0000256" key="3">
    <source>
        <dbReference type="ARBA" id="ARBA00022692"/>
    </source>
</evidence>
<protein>
    <submittedName>
        <fullName evidence="12">Glr2112 protein</fullName>
    </submittedName>
</protein>
<dbReference type="AlphaFoldDB" id="Q7NIS0"/>
<evidence type="ECO:0000256" key="8">
    <source>
        <dbReference type="ARBA" id="ARBA00023157"/>
    </source>
</evidence>
<keyword evidence="3 10" id="KW-0812">Transmembrane</keyword>
<dbReference type="STRING" id="251221.gene:10759606"/>
<feature type="transmembrane region" description="Helical" evidence="10">
    <location>
        <begin position="21"/>
        <end position="40"/>
    </location>
</feature>
<evidence type="ECO:0000256" key="10">
    <source>
        <dbReference type="SAM" id="Phobius"/>
    </source>
</evidence>
<evidence type="ECO:0000256" key="4">
    <source>
        <dbReference type="ARBA" id="ARBA00022719"/>
    </source>
</evidence>
<dbReference type="InterPro" id="IPR038354">
    <property type="entry name" value="VKOR_sf"/>
</dbReference>
<dbReference type="InterPro" id="IPR044698">
    <property type="entry name" value="VKOR/LTO1"/>
</dbReference>
<dbReference type="Pfam" id="PF07884">
    <property type="entry name" value="VKOR"/>
    <property type="match status" value="1"/>
</dbReference>
<dbReference type="HOGENOM" id="CLU_047345_0_0_3"/>
<evidence type="ECO:0000256" key="5">
    <source>
        <dbReference type="ARBA" id="ARBA00022989"/>
    </source>
</evidence>
<dbReference type="Proteomes" id="UP000000557">
    <property type="component" value="Chromosome"/>
</dbReference>
<dbReference type="GO" id="GO:0003955">
    <property type="term" value="F:NAD(P)H dehydrogenase (quinone) activity"/>
    <property type="evidence" value="ECO:0000318"/>
    <property type="project" value="GO_Central"/>
</dbReference>
<dbReference type="CDD" id="cd12916">
    <property type="entry name" value="VKOR_1"/>
    <property type="match status" value="1"/>
</dbReference>
<comment type="similarity">
    <text evidence="2">Belongs to the VKOR family.</text>
</comment>
<name>Q7NIS0_GLOVI</name>
<dbReference type="InParanoid" id="Q7NIS0"/>
<dbReference type="Gene3D" id="1.20.1440.130">
    <property type="entry name" value="VKOR domain"/>
    <property type="match status" value="1"/>
</dbReference>
<feature type="transmembrane region" description="Helical" evidence="10">
    <location>
        <begin position="69"/>
        <end position="91"/>
    </location>
</feature>
<keyword evidence="4" id="KW-0874">Quinone</keyword>
<accession>Q7NIS0</accession>
<keyword evidence="8" id="KW-1015">Disulfide bond</keyword>
<evidence type="ECO:0000259" key="11">
    <source>
        <dbReference type="SMART" id="SM00756"/>
    </source>
</evidence>
<dbReference type="InterPro" id="IPR012932">
    <property type="entry name" value="VKOR"/>
</dbReference>
<evidence type="ECO:0000256" key="7">
    <source>
        <dbReference type="ARBA" id="ARBA00023136"/>
    </source>
</evidence>
<dbReference type="SMART" id="SM00756">
    <property type="entry name" value="VKc"/>
    <property type="match status" value="1"/>
</dbReference>